<evidence type="ECO:0000259" key="2">
    <source>
        <dbReference type="SMART" id="SM00062"/>
    </source>
</evidence>
<dbReference type="Proteomes" id="UP000007471">
    <property type="component" value="Chromosome"/>
</dbReference>
<dbReference type="Gene3D" id="3.40.190.10">
    <property type="entry name" value="Periplasmic binding protein-like II"/>
    <property type="match status" value="2"/>
</dbReference>
<evidence type="ECO:0000313" key="3">
    <source>
        <dbReference type="EMBL" id="ADV14802.1"/>
    </source>
</evidence>
<dbReference type="OrthoDB" id="7240770at2"/>
<dbReference type="EMBL" id="CP002447">
    <property type="protein sequence ID" value="ADV14802.1"/>
    <property type="molecule type" value="Genomic_DNA"/>
</dbReference>
<dbReference type="SMART" id="SM00062">
    <property type="entry name" value="PBPb"/>
    <property type="match status" value="1"/>
</dbReference>
<protein>
    <submittedName>
        <fullName evidence="3">Extracellular solute-binding protein family 3</fullName>
    </submittedName>
</protein>
<dbReference type="GeneID" id="90993020"/>
<dbReference type="STRING" id="765698.Mesci_5751"/>
<gene>
    <name evidence="3" type="ordered locus">Mesci_5751</name>
</gene>
<sequence length="284" mass="31524" precursor="true">MDRRSMLSAMGATAAASLVAKGAKAEEVTSTLDAIMKRGHLLAGARYDYPPGSFADAQGVVQGYGPDVAREFGKHLGVEVKFVQTTSQTRIPLLLNGQIDAEFGPTTNSKIREEVVDFSLIWNTEQAVILVRKGEPTDPKAYAGTEKTIGATQGAVYIGYWRATNAGAKFKLFQQYPELLLAVAQGQVDCVLIDSLQAELMIEKMSDAKLAVGEPFYRDSSAIMVRQNDSKWRNWVNWGLQRLWLEGKLQEIYRKYYNEEPGFVLWQPGMMQPGVAEVHGPDKW</sequence>
<accession>E8THP0</accession>
<dbReference type="PANTHER" id="PTHR35936">
    <property type="entry name" value="MEMBRANE-BOUND LYTIC MUREIN TRANSGLYCOSYLASE F"/>
    <property type="match status" value="1"/>
</dbReference>
<dbReference type="SUPFAM" id="SSF53850">
    <property type="entry name" value="Periplasmic binding protein-like II"/>
    <property type="match status" value="1"/>
</dbReference>
<dbReference type="RefSeq" id="WP_013533451.1">
    <property type="nucleotide sequence ID" value="NC_014923.1"/>
</dbReference>
<reference evidence="4" key="1">
    <citation type="submission" date="2011-01" db="EMBL/GenBank/DDBJ databases">
        <title>Complete sequence of chromosome of Mesorhizobium ciceri bv. biserrulae WSM1271.</title>
        <authorList>
            <person name="Lucas S."/>
            <person name="Copeland A."/>
            <person name="Lapidus A."/>
            <person name="Cheng J.-F."/>
            <person name="Goodwin L."/>
            <person name="Pitluck S."/>
            <person name="Teshima H."/>
            <person name="Detter J.C."/>
            <person name="Han C."/>
            <person name="Tapia R."/>
            <person name="Land M."/>
            <person name="Hauser L."/>
            <person name="Kyrpides N."/>
            <person name="Ivanova N."/>
            <person name="Nandasena K."/>
            <person name="Reeve W.G."/>
            <person name="Howieson J.G."/>
            <person name="O'Hara G."/>
            <person name="Tiwari R.P."/>
            <person name="Woyke T."/>
        </authorList>
    </citation>
    <scope>NUCLEOTIDE SEQUENCE [LARGE SCALE GENOMIC DNA]</scope>
    <source>
        <strain evidence="4">HAMBI 2942 / LMG 23838 / WSM1271</strain>
    </source>
</reference>
<proteinExistence type="predicted"/>
<evidence type="ECO:0000256" key="1">
    <source>
        <dbReference type="ARBA" id="ARBA00022729"/>
    </source>
</evidence>
<dbReference type="KEGG" id="mci:Mesci_5751"/>
<dbReference type="HOGENOM" id="CLU_019602_18_4_5"/>
<dbReference type="PATRIC" id="fig|765698.3.peg.6262"/>
<feature type="domain" description="Solute-binding protein family 3/N-terminal" evidence="2">
    <location>
        <begin position="40"/>
        <end position="260"/>
    </location>
</feature>
<name>E8THP0_MESCW</name>
<keyword evidence="1" id="KW-0732">Signal</keyword>
<dbReference type="Pfam" id="PF00497">
    <property type="entry name" value="SBP_bac_3"/>
    <property type="match status" value="1"/>
</dbReference>
<organism evidence="3 4">
    <name type="scientific">Mesorhizobium ciceri biovar biserrulae (strain HAMBI 2942 / LMG 23838 / WSM1271)</name>
    <dbReference type="NCBI Taxonomy" id="765698"/>
    <lineage>
        <taxon>Bacteria</taxon>
        <taxon>Pseudomonadati</taxon>
        <taxon>Pseudomonadota</taxon>
        <taxon>Alphaproteobacteria</taxon>
        <taxon>Hyphomicrobiales</taxon>
        <taxon>Phyllobacteriaceae</taxon>
        <taxon>Mesorhizobium</taxon>
    </lineage>
</organism>
<dbReference type="AlphaFoldDB" id="E8THP0"/>
<dbReference type="eggNOG" id="COG0834">
    <property type="taxonomic scope" value="Bacteria"/>
</dbReference>
<dbReference type="InterPro" id="IPR001638">
    <property type="entry name" value="Solute-binding_3/MltF_N"/>
</dbReference>
<evidence type="ECO:0000313" key="4">
    <source>
        <dbReference type="Proteomes" id="UP000007471"/>
    </source>
</evidence>